<reference evidence="2 3" key="1">
    <citation type="journal article" date="2018" name="Evol. Lett.">
        <title>Horizontal gene cluster transfer increased hallucinogenic mushroom diversity.</title>
        <authorList>
            <person name="Reynolds H.T."/>
            <person name="Vijayakumar V."/>
            <person name="Gluck-Thaler E."/>
            <person name="Korotkin H.B."/>
            <person name="Matheny P.B."/>
            <person name="Slot J.C."/>
        </authorList>
    </citation>
    <scope>NUCLEOTIDE SEQUENCE [LARGE SCALE GENOMIC DNA]</scope>
    <source>
        <strain evidence="2 3">2631</strain>
    </source>
</reference>
<evidence type="ECO:0000313" key="3">
    <source>
        <dbReference type="Proteomes" id="UP000283269"/>
    </source>
</evidence>
<keyword evidence="3" id="KW-1185">Reference proteome</keyword>
<evidence type="ECO:0000256" key="1">
    <source>
        <dbReference type="SAM" id="MobiDB-lite"/>
    </source>
</evidence>
<evidence type="ECO:0000313" key="2">
    <source>
        <dbReference type="EMBL" id="PPQ91647.1"/>
    </source>
</evidence>
<organism evidence="2 3">
    <name type="scientific">Psilocybe cyanescens</name>
    <dbReference type="NCBI Taxonomy" id="93625"/>
    <lineage>
        <taxon>Eukaryota</taxon>
        <taxon>Fungi</taxon>
        <taxon>Dikarya</taxon>
        <taxon>Basidiomycota</taxon>
        <taxon>Agaricomycotina</taxon>
        <taxon>Agaricomycetes</taxon>
        <taxon>Agaricomycetidae</taxon>
        <taxon>Agaricales</taxon>
        <taxon>Agaricineae</taxon>
        <taxon>Strophariaceae</taxon>
        <taxon>Psilocybe</taxon>
    </lineage>
</organism>
<dbReference type="EMBL" id="NHYD01001267">
    <property type="protein sequence ID" value="PPQ91647.1"/>
    <property type="molecule type" value="Genomic_DNA"/>
</dbReference>
<dbReference type="InParanoid" id="A0A409XLP5"/>
<name>A0A409XLP5_PSICY</name>
<comment type="caution">
    <text evidence="2">The sequence shown here is derived from an EMBL/GenBank/DDBJ whole genome shotgun (WGS) entry which is preliminary data.</text>
</comment>
<feature type="compositionally biased region" description="Polar residues" evidence="1">
    <location>
        <begin position="125"/>
        <end position="160"/>
    </location>
</feature>
<feature type="compositionally biased region" description="Low complexity" evidence="1">
    <location>
        <begin position="31"/>
        <end position="46"/>
    </location>
</feature>
<feature type="region of interest" description="Disordered" evidence="1">
    <location>
        <begin position="30"/>
        <end position="231"/>
    </location>
</feature>
<gene>
    <name evidence="2" type="ORF">CVT25_013202</name>
</gene>
<accession>A0A409XLP5</accession>
<protein>
    <submittedName>
        <fullName evidence="2">Uncharacterized protein</fullName>
    </submittedName>
</protein>
<dbReference type="AlphaFoldDB" id="A0A409XLP5"/>
<dbReference type="Proteomes" id="UP000283269">
    <property type="component" value="Unassembled WGS sequence"/>
</dbReference>
<proteinExistence type="predicted"/>
<sequence>MEGVLGSPQRPPQIVYNNFNFISGDAYFCGPQAPQTTRRTTPASTPHSQGQSFPFRARNTRDQPTSGVQAEDVCDHGAANNRGSVAPVYDQAEEQKYEERTTTIHVDPATVPSPSPGIDAHRNPSSDTTPSSPFVRTESTGNSASTRPSMSHATTQTSESLDSKGRGDNTAGIEPAILADTARSTSPVGFSRPFPHMIAPPSDFINHGRKLVPGPASRVSQHPSPYDDNTACASVRKEDEVDAACEENQDRRRRTRSLWKRAVSKLGALLR</sequence>
<feature type="compositionally biased region" description="Basic and acidic residues" evidence="1">
    <location>
        <begin position="93"/>
        <end position="102"/>
    </location>
</feature>